<name>A0AAF0YTB1_9CORY</name>
<keyword evidence="3" id="KW-0238">DNA-binding</keyword>
<dbReference type="EMBL" id="CP136958">
    <property type="protein sequence ID" value="WOT01073.1"/>
    <property type="molecule type" value="Genomic_DNA"/>
</dbReference>
<dbReference type="Pfam" id="PF00126">
    <property type="entry name" value="HTH_1"/>
    <property type="match status" value="1"/>
</dbReference>
<dbReference type="Gene3D" id="3.40.190.10">
    <property type="entry name" value="Periplasmic binding protein-like II"/>
    <property type="match status" value="2"/>
</dbReference>
<comment type="similarity">
    <text evidence="1">Belongs to the LysR transcriptional regulatory family.</text>
</comment>
<keyword evidence="4" id="KW-0804">Transcription</keyword>
<evidence type="ECO:0000313" key="6">
    <source>
        <dbReference type="EMBL" id="WOT01073.1"/>
    </source>
</evidence>
<dbReference type="GO" id="GO:0003700">
    <property type="term" value="F:DNA-binding transcription factor activity"/>
    <property type="evidence" value="ECO:0007669"/>
    <property type="project" value="InterPro"/>
</dbReference>
<dbReference type="InterPro" id="IPR000847">
    <property type="entry name" value="LysR_HTH_N"/>
</dbReference>
<dbReference type="AlphaFoldDB" id="A0AAF0YTB1"/>
<dbReference type="SUPFAM" id="SSF46785">
    <property type="entry name" value="Winged helix' DNA-binding domain"/>
    <property type="match status" value="1"/>
</dbReference>
<keyword evidence="2" id="KW-0805">Transcription regulation</keyword>
<dbReference type="KEGG" id="cpyr:CYJ47_07130"/>
<accession>A0AAF0YTB1</accession>
<dbReference type="Gene3D" id="1.10.10.10">
    <property type="entry name" value="Winged helix-like DNA-binding domain superfamily/Winged helix DNA-binding domain"/>
    <property type="match status" value="1"/>
</dbReference>
<evidence type="ECO:0000256" key="3">
    <source>
        <dbReference type="ARBA" id="ARBA00023125"/>
    </source>
</evidence>
<sequence>MYHRLPAWEELDAVVLASEHESISAAARAAHIHQQTLSQRLTRAEKTLGVDVFQRSPYGIAMTEAGKALLPHIRELLARGQEFESHRQALVARPPHTTLTIAVSNTVAELYSPAWVAAFTASHPHVSVSQLQENSTGVRTLVAEQRADVGFVEGGASLHNEEEERIGEDELVLAVTPDHPWATRTKADPVTLEELRTTPLVVREKGSGSRTVIEDVVGTLATPAGEFGSLASQRAGIIALKAPGIMAKGAIADHVQLGKLRQVPTECTFVRPLTAVWLRHATRSKEALGFVRLVAAHPTTSLG</sequence>
<organism evidence="6 7">
    <name type="scientific">Corynebacterium pyruviciproducens</name>
    <dbReference type="NCBI Taxonomy" id="598660"/>
    <lineage>
        <taxon>Bacteria</taxon>
        <taxon>Bacillati</taxon>
        <taxon>Actinomycetota</taxon>
        <taxon>Actinomycetes</taxon>
        <taxon>Mycobacteriales</taxon>
        <taxon>Corynebacteriaceae</taxon>
        <taxon>Corynebacterium</taxon>
    </lineage>
</organism>
<feature type="domain" description="HTH lysR-type" evidence="5">
    <location>
        <begin position="6"/>
        <end position="63"/>
    </location>
</feature>
<proteinExistence type="inferred from homology"/>
<dbReference type="RefSeq" id="WP_101677979.1">
    <property type="nucleotide sequence ID" value="NZ_CAMYCO010000004.1"/>
</dbReference>
<dbReference type="PANTHER" id="PTHR30126">
    <property type="entry name" value="HTH-TYPE TRANSCRIPTIONAL REGULATOR"/>
    <property type="match status" value="1"/>
</dbReference>
<dbReference type="InterPro" id="IPR036388">
    <property type="entry name" value="WH-like_DNA-bd_sf"/>
</dbReference>
<evidence type="ECO:0000256" key="1">
    <source>
        <dbReference type="ARBA" id="ARBA00009437"/>
    </source>
</evidence>
<evidence type="ECO:0000256" key="4">
    <source>
        <dbReference type="ARBA" id="ARBA00023163"/>
    </source>
</evidence>
<dbReference type="PROSITE" id="PS50931">
    <property type="entry name" value="HTH_LYSR"/>
    <property type="match status" value="1"/>
</dbReference>
<dbReference type="InterPro" id="IPR005119">
    <property type="entry name" value="LysR_subst-bd"/>
</dbReference>
<dbReference type="Proteomes" id="UP000234560">
    <property type="component" value="Chromosome"/>
</dbReference>
<dbReference type="PANTHER" id="PTHR30126:SF39">
    <property type="entry name" value="HTH-TYPE TRANSCRIPTIONAL REGULATOR CYSL"/>
    <property type="match status" value="1"/>
</dbReference>
<dbReference type="InterPro" id="IPR036390">
    <property type="entry name" value="WH_DNA-bd_sf"/>
</dbReference>
<evidence type="ECO:0000259" key="5">
    <source>
        <dbReference type="PROSITE" id="PS50931"/>
    </source>
</evidence>
<dbReference type="GO" id="GO:0000976">
    <property type="term" value="F:transcription cis-regulatory region binding"/>
    <property type="evidence" value="ECO:0007669"/>
    <property type="project" value="TreeGrafter"/>
</dbReference>
<reference evidence="6" key="1">
    <citation type="submission" date="2017-12" db="EMBL/GenBank/DDBJ databases">
        <authorList>
            <person name="Thomas-White K."/>
            <person name="Wolfe A.J."/>
        </authorList>
    </citation>
    <scope>NUCLEOTIDE SEQUENCE</scope>
    <source>
        <strain evidence="6">UMB0763</strain>
    </source>
</reference>
<reference evidence="6" key="2">
    <citation type="submission" date="2023-10" db="EMBL/GenBank/DDBJ databases">
        <authorList>
            <person name="Choi B."/>
        </authorList>
    </citation>
    <scope>NUCLEOTIDE SEQUENCE</scope>
    <source>
        <strain evidence="6">UMB0763</strain>
    </source>
</reference>
<evidence type="ECO:0000256" key="2">
    <source>
        <dbReference type="ARBA" id="ARBA00023015"/>
    </source>
</evidence>
<evidence type="ECO:0000313" key="7">
    <source>
        <dbReference type="Proteomes" id="UP000234560"/>
    </source>
</evidence>
<protein>
    <submittedName>
        <fullName evidence="6">LysR family transcriptional regulator</fullName>
    </submittedName>
</protein>
<dbReference type="SUPFAM" id="SSF53850">
    <property type="entry name" value="Periplasmic binding protein-like II"/>
    <property type="match status" value="1"/>
</dbReference>
<dbReference type="Pfam" id="PF03466">
    <property type="entry name" value="LysR_substrate"/>
    <property type="match status" value="1"/>
</dbReference>
<gene>
    <name evidence="6" type="ORF">CYJ47_07130</name>
</gene>